<dbReference type="OrthoDB" id="9809781at2"/>
<name>A0A1G9X879_9SPHI</name>
<dbReference type="SUPFAM" id="SSF56300">
    <property type="entry name" value="Metallo-dependent phosphatases"/>
    <property type="match status" value="1"/>
</dbReference>
<feature type="domain" description="Calcineurin-like phosphoesterase" evidence="1">
    <location>
        <begin position="44"/>
        <end position="255"/>
    </location>
</feature>
<dbReference type="Proteomes" id="UP000199226">
    <property type="component" value="Unassembled WGS sequence"/>
</dbReference>
<dbReference type="AlphaFoldDB" id="A0A1G9X879"/>
<dbReference type="InterPro" id="IPR029052">
    <property type="entry name" value="Metallo-depent_PP-like"/>
</dbReference>
<keyword evidence="3" id="KW-1185">Reference proteome</keyword>
<dbReference type="PANTHER" id="PTHR45867">
    <property type="entry name" value="PURPLE ACID PHOSPHATASE"/>
    <property type="match status" value="1"/>
</dbReference>
<dbReference type="Gene3D" id="3.60.21.10">
    <property type="match status" value="1"/>
</dbReference>
<reference evidence="3" key="1">
    <citation type="submission" date="2016-10" db="EMBL/GenBank/DDBJ databases">
        <authorList>
            <person name="Varghese N."/>
            <person name="Submissions S."/>
        </authorList>
    </citation>
    <scope>NUCLEOTIDE SEQUENCE [LARGE SCALE GENOMIC DNA]</scope>
    <source>
        <strain evidence="3">DSM 24536</strain>
    </source>
</reference>
<evidence type="ECO:0000259" key="1">
    <source>
        <dbReference type="Pfam" id="PF00149"/>
    </source>
</evidence>
<dbReference type="RefSeq" id="WP_090706400.1">
    <property type="nucleotide sequence ID" value="NZ_FNHH01000029.1"/>
</dbReference>
<gene>
    <name evidence="2" type="ORF">SAMN05421813_1297</name>
</gene>
<dbReference type="Pfam" id="PF00149">
    <property type="entry name" value="Metallophos"/>
    <property type="match status" value="1"/>
</dbReference>
<sequence length="337" mass="37683">MKINYTAILLSILLFILFSSFNFKSSASFQDEPAGKNNRKAKVLKICVISDLNSSYGSTSYSDDVKAVISQLDLIKPDIILCAGDMVAGQKASLSEENINAMWDSFKTTVLDPVRKLNIPFGFTVGNHDASPTYLTDRKLSQKFWKDNIEATGLDFVDSSHYPFYYSYIKNNVFFISWDAAGAKIDPEVYDWMKKQLNEKLAKKASLRILIGHLPLYAIVDSKNKAGEVNSDPEAALSFFNKNGIDLYISGHQHAFYPAVKDGIRFLNAGCIGDGPRKLIGNTTEAVKTYTLIEVPKRKPEKFSYKTYIPNTKAEIDLKSLPDSIIGFNGISIKEKY</sequence>
<organism evidence="2 3">
    <name type="scientific">Daejeonella rubra</name>
    <dbReference type="NCBI Taxonomy" id="990371"/>
    <lineage>
        <taxon>Bacteria</taxon>
        <taxon>Pseudomonadati</taxon>
        <taxon>Bacteroidota</taxon>
        <taxon>Sphingobacteriia</taxon>
        <taxon>Sphingobacteriales</taxon>
        <taxon>Sphingobacteriaceae</taxon>
        <taxon>Daejeonella</taxon>
    </lineage>
</organism>
<proteinExistence type="predicted"/>
<dbReference type="InterPro" id="IPR004843">
    <property type="entry name" value="Calcineurin-like_PHP"/>
</dbReference>
<dbReference type="EMBL" id="FNHH01000029">
    <property type="protein sequence ID" value="SDM92533.1"/>
    <property type="molecule type" value="Genomic_DNA"/>
</dbReference>
<dbReference type="STRING" id="990371.SAMN05421813_1297"/>
<accession>A0A1G9X879</accession>
<protein>
    <submittedName>
        <fullName evidence="2">Calcineurin-like phosphoesterase</fullName>
    </submittedName>
</protein>
<dbReference type="PANTHER" id="PTHR45867:SF3">
    <property type="entry name" value="ACID PHOSPHATASE TYPE 7"/>
    <property type="match status" value="1"/>
</dbReference>
<evidence type="ECO:0000313" key="3">
    <source>
        <dbReference type="Proteomes" id="UP000199226"/>
    </source>
</evidence>
<dbReference type="GO" id="GO:0016787">
    <property type="term" value="F:hydrolase activity"/>
    <property type="evidence" value="ECO:0007669"/>
    <property type="project" value="InterPro"/>
</dbReference>
<evidence type="ECO:0000313" key="2">
    <source>
        <dbReference type="EMBL" id="SDM92533.1"/>
    </source>
</evidence>